<dbReference type="EMBL" id="CADCUD010000226">
    <property type="protein sequence ID" value="CAA9360082.1"/>
    <property type="molecule type" value="Genomic_DNA"/>
</dbReference>
<dbReference type="InterPro" id="IPR052163">
    <property type="entry name" value="DGC-Regulatory_Protein"/>
</dbReference>
<dbReference type="CDD" id="cd01949">
    <property type="entry name" value="GGDEF"/>
    <property type="match status" value="1"/>
</dbReference>
<dbReference type="SUPFAM" id="SSF55073">
    <property type="entry name" value="Nucleotide cyclase"/>
    <property type="match status" value="1"/>
</dbReference>
<dbReference type="InterPro" id="IPR043128">
    <property type="entry name" value="Rev_trsase/Diguanyl_cyclase"/>
</dbReference>
<dbReference type="PROSITE" id="PS50887">
    <property type="entry name" value="GGDEF"/>
    <property type="match status" value="1"/>
</dbReference>
<dbReference type="Pfam" id="PF00990">
    <property type="entry name" value="GGDEF"/>
    <property type="match status" value="1"/>
</dbReference>
<proteinExistence type="predicted"/>
<dbReference type="PANTHER" id="PTHR46663">
    <property type="entry name" value="DIGUANYLATE CYCLASE DGCT-RELATED"/>
    <property type="match status" value="1"/>
</dbReference>
<evidence type="ECO:0000259" key="2">
    <source>
        <dbReference type="PROSITE" id="PS50887"/>
    </source>
</evidence>
<reference evidence="3" key="1">
    <citation type="submission" date="2020-02" db="EMBL/GenBank/DDBJ databases">
        <authorList>
            <person name="Meier V. D."/>
        </authorList>
    </citation>
    <scope>NUCLEOTIDE SEQUENCE</scope>
    <source>
        <strain evidence="3">AVDCRST_MAG46</strain>
    </source>
</reference>
<dbReference type="SMART" id="SM00267">
    <property type="entry name" value="GGDEF"/>
    <property type="match status" value="1"/>
</dbReference>
<accession>A0A6J4MNK3</accession>
<evidence type="ECO:0000256" key="1">
    <source>
        <dbReference type="SAM" id="Phobius"/>
    </source>
</evidence>
<evidence type="ECO:0000313" key="3">
    <source>
        <dbReference type="EMBL" id="CAA9360082.1"/>
    </source>
</evidence>
<keyword evidence="1" id="KW-0472">Membrane</keyword>
<keyword evidence="1" id="KW-0812">Transmembrane</keyword>
<feature type="transmembrane region" description="Helical" evidence="1">
    <location>
        <begin position="29"/>
        <end position="47"/>
    </location>
</feature>
<name>A0A6J4MNK3_9ACTN</name>
<protein>
    <recommendedName>
        <fullName evidence="2">GGDEF domain-containing protein</fullName>
    </recommendedName>
</protein>
<dbReference type="AlphaFoldDB" id="A0A6J4MNK3"/>
<keyword evidence="1" id="KW-1133">Transmembrane helix</keyword>
<organism evidence="3">
    <name type="scientific">uncultured Nocardioidaceae bacterium</name>
    <dbReference type="NCBI Taxonomy" id="253824"/>
    <lineage>
        <taxon>Bacteria</taxon>
        <taxon>Bacillati</taxon>
        <taxon>Actinomycetota</taxon>
        <taxon>Actinomycetes</taxon>
        <taxon>Propionibacteriales</taxon>
        <taxon>Nocardioidaceae</taxon>
        <taxon>environmental samples</taxon>
    </lineage>
</organism>
<feature type="domain" description="GGDEF" evidence="2">
    <location>
        <begin position="210"/>
        <end position="341"/>
    </location>
</feature>
<dbReference type="Gene3D" id="3.30.70.270">
    <property type="match status" value="1"/>
</dbReference>
<dbReference type="PANTHER" id="PTHR46663:SF3">
    <property type="entry name" value="SLL0267 PROTEIN"/>
    <property type="match status" value="1"/>
</dbReference>
<feature type="transmembrane region" description="Helical" evidence="1">
    <location>
        <begin position="109"/>
        <end position="139"/>
    </location>
</feature>
<gene>
    <name evidence="3" type="ORF">AVDCRST_MAG46-3218</name>
</gene>
<dbReference type="InterPro" id="IPR000160">
    <property type="entry name" value="GGDEF_dom"/>
</dbReference>
<dbReference type="NCBIfam" id="TIGR00254">
    <property type="entry name" value="GGDEF"/>
    <property type="match status" value="1"/>
</dbReference>
<feature type="transmembrane region" description="Helical" evidence="1">
    <location>
        <begin position="160"/>
        <end position="179"/>
    </location>
</feature>
<dbReference type="InterPro" id="IPR029787">
    <property type="entry name" value="Nucleotide_cyclase"/>
</dbReference>
<sequence>MTHPLALATAWLPHGNTLPREILVARHRGILVLLWAHVPALGALALFTLGGDLVHAGVDVLPVAVLAALASRRPFERRSRRIFATFALLVASADGVHLTGGLIEAHFHFFLVVAVIALYQDWVVFLLAIAFVAVHHAAASVLEPTSVFNHPDALEHPVRWALIHAAFVLAIAMAHVVAWRASERSSHDSLTGLASAGLLVHRLDQALDRGPAAVIYLDLDGFKSVNDRLGHPSGDLLLADVARRMESVVRSESGLGRMGGDEFAVILPGADAEAGCAVARRLVEEMARPFRLPAGTGHISVSAGVAPAGRGSTAEQVLAAADTAMYEAKKAGKGGLALAEFVSQVPGAQQAG</sequence>